<dbReference type="EMBL" id="CASHSV030000206">
    <property type="protein sequence ID" value="CAJ2655308.1"/>
    <property type="molecule type" value="Genomic_DNA"/>
</dbReference>
<comment type="caution">
    <text evidence="1">The sequence shown here is derived from an EMBL/GenBank/DDBJ whole genome shotgun (WGS) entry which is preliminary data.</text>
</comment>
<protein>
    <submittedName>
        <fullName evidence="1">Uncharacterized protein</fullName>
    </submittedName>
</protein>
<sequence>MTTTMAKISNNPFQISNFIAILLLTSYYIFPPCLSLTIETQALLDFKNHLKDSLNTLASWNESNSPCIFHGITCDPLSFKVIEISLEDNSLSGEIFSSISVLHSLQVLSLPSNSISGKIPSVVTKFINLKVLNLSGNELVGAIPDMSGLRHLQVLDLSANYFSGRIPSWIGKLTGLVSLGLGENLYTESVIPESLGNLKNLTWLYLRGSHLTGEIPESIYEMEALETLDISRNRLTGKISRSISKLKNVYKIELFSNNLVGEIPEELANLTNLQEIDLSANKMSGKLPKQIGDMKNLVVFQLYDNNFSGEIPDGFGDMENLKGFSVYRNMFNGTIPENFGRFSPLESIDISENQFSGNLEKMKLSSVDFSENFLSGRIPFWIFIIGGEKAFVGNKDLCVEKNPKASTNSGLKICDEDNGHRRPIFQYKYLMLFFIAVIFGAVVLIGRYVKNRRGKKLQNGPKEGREKWKLASFHQVDIDADEISHLKEDNLIGYGGAGKVYRVQLRKNGGVVAVKQLEKGNNVRILAAEIEILGKIRHKNILKLYACFLKGETSLLVYEYMPNGNLFQALHRETKDEKVTFDWNQRYKIALGGAKGICYLHHDCSPPVIHRDIKSSNILLDENYEAKIADFGVARFAEKSQMDDSSFAGTHGYIAPELAYTTEITEKCDVYSFGIVLLELVSGREAVEEEYGEAKDIVYWVLTNLHDRKSVLNILDDRVASKHCVDDMIKVLKIAIKCTTKLPTLRPTMRDVVKMLIDSEPCKMKSKGCGLEKD</sequence>
<proteinExistence type="predicted"/>
<organism evidence="1 2">
    <name type="scientific">Trifolium pratense</name>
    <name type="common">Red clover</name>
    <dbReference type="NCBI Taxonomy" id="57577"/>
    <lineage>
        <taxon>Eukaryota</taxon>
        <taxon>Viridiplantae</taxon>
        <taxon>Streptophyta</taxon>
        <taxon>Embryophyta</taxon>
        <taxon>Tracheophyta</taxon>
        <taxon>Spermatophyta</taxon>
        <taxon>Magnoliopsida</taxon>
        <taxon>eudicotyledons</taxon>
        <taxon>Gunneridae</taxon>
        <taxon>Pentapetalae</taxon>
        <taxon>rosids</taxon>
        <taxon>fabids</taxon>
        <taxon>Fabales</taxon>
        <taxon>Fabaceae</taxon>
        <taxon>Papilionoideae</taxon>
        <taxon>50 kb inversion clade</taxon>
        <taxon>NPAAA clade</taxon>
        <taxon>Hologalegina</taxon>
        <taxon>IRL clade</taxon>
        <taxon>Trifolieae</taxon>
        <taxon>Trifolium</taxon>
    </lineage>
</organism>
<evidence type="ECO:0000313" key="2">
    <source>
        <dbReference type="Proteomes" id="UP001177021"/>
    </source>
</evidence>
<evidence type="ECO:0000313" key="1">
    <source>
        <dbReference type="EMBL" id="CAJ2655308.1"/>
    </source>
</evidence>
<reference evidence="1" key="1">
    <citation type="submission" date="2023-10" db="EMBL/GenBank/DDBJ databases">
        <authorList>
            <person name="Rodriguez Cubillos JULIANA M."/>
            <person name="De Vega J."/>
        </authorList>
    </citation>
    <scope>NUCLEOTIDE SEQUENCE</scope>
</reference>
<accession>A0ACB0KHP6</accession>
<gene>
    <name evidence="1" type="ORF">MILVUS5_LOCUS22271</name>
</gene>
<dbReference type="Proteomes" id="UP001177021">
    <property type="component" value="Unassembled WGS sequence"/>
</dbReference>
<name>A0ACB0KHP6_TRIPR</name>
<keyword evidence="2" id="KW-1185">Reference proteome</keyword>